<dbReference type="Proteomes" id="UP001589890">
    <property type="component" value="Unassembled WGS sequence"/>
</dbReference>
<comment type="subcellular location">
    <subcellularLocation>
        <location evidence="1">Cell envelope</location>
    </subcellularLocation>
</comment>
<keyword evidence="8" id="KW-1185">Reference proteome</keyword>
<feature type="signal peptide" evidence="5">
    <location>
        <begin position="1"/>
        <end position="26"/>
    </location>
</feature>
<dbReference type="SUPFAM" id="SSF53850">
    <property type="entry name" value="Periplasmic binding protein-like II"/>
    <property type="match status" value="1"/>
</dbReference>
<evidence type="ECO:0000256" key="2">
    <source>
        <dbReference type="ARBA" id="ARBA00005695"/>
    </source>
</evidence>
<dbReference type="EMBL" id="JBHLTC010000003">
    <property type="protein sequence ID" value="MFC0623191.1"/>
    <property type="molecule type" value="Genomic_DNA"/>
</dbReference>
<evidence type="ECO:0000259" key="6">
    <source>
        <dbReference type="Pfam" id="PF00496"/>
    </source>
</evidence>
<organism evidence="7 8">
    <name type="scientific">Kribbella deserti</name>
    <dbReference type="NCBI Taxonomy" id="1926257"/>
    <lineage>
        <taxon>Bacteria</taxon>
        <taxon>Bacillati</taxon>
        <taxon>Actinomycetota</taxon>
        <taxon>Actinomycetes</taxon>
        <taxon>Propionibacteriales</taxon>
        <taxon>Kribbellaceae</taxon>
        <taxon>Kribbella</taxon>
    </lineage>
</organism>
<sequence>MVILDKRRTVAITAAGVLAASLSACAQGGTPGSATKDVTIRVATAESVTALDPAGAYDTGSRTVHANLYQTLLTIIPGKATPVPDAADCQFDTPTTYTCTLKAKLTFHNGHELRGSDVKFSFDRMLKIKDPQGPSALFTSLGKVHVVDDFTVEFHLKRADATFPYLLTTTAAAIVDEELFPKDKLLPDTKVAGSGPYRLTSYKPGDSAVLEKFADYHGVRPPENNRVEVKWHKTSAEVKQALTGGAADVGFRGIGPQDLKALRTVDSLQVVEGDAAEIRAFAFHFKAAIVRKTPVRRAVAQLIDRPLITKKVYDDQVSPLYSLMPTGFGGHTEAFKNEYKEPSKAKAAEILREGGIPTPVTLTLGFTPSHFGGSAGAEAAEVKRQLEASGLFKITLQSAPWPQFQQRARAGTYDLFHFGWVPDFPDGDNFLAPFVKDGGFYQNGYKSQLANRLIELEVGSQNQVDRDSTFRDLQTLVANDVPAIPVWQGRMSVVAGKDVKNVLETLNPLFYFYYSYLTK</sequence>
<evidence type="ECO:0000256" key="3">
    <source>
        <dbReference type="ARBA" id="ARBA00022448"/>
    </source>
</evidence>
<gene>
    <name evidence="7" type="ORF">ACFFGN_03905</name>
</gene>
<evidence type="ECO:0000313" key="7">
    <source>
        <dbReference type="EMBL" id="MFC0623191.1"/>
    </source>
</evidence>
<dbReference type="InterPro" id="IPR000914">
    <property type="entry name" value="SBP_5_dom"/>
</dbReference>
<name>A0ABV6QEY1_9ACTN</name>
<reference evidence="7 8" key="1">
    <citation type="submission" date="2024-09" db="EMBL/GenBank/DDBJ databases">
        <authorList>
            <person name="Sun Q."/>
            <person name="Mori K."/>
        </authorList>
    </citation>
    <scope>NUCLEOTIDE SEQUENCE [LARGE SCALE GENOMIC DNA]</scope>
    <source>
        <strain evidence="7 8">CGMCC 1.15906</strain>
    </source>
</reference>
<dbReference type="InterPro" id="IPR030678">
    <property type="entry name" value="Peptide/Ni-bd"/>
</dbReference>
<comment type="caution">
    <text evidence="7">The sequence shown here is derived from an EMBL/GenBank/DDBJ whole genome shotgun (WGS) entry which is preliminary data.</text>
</comment>
<dbReference type="PIRSF" id="PIRSF002741">
    <property type="entry name" value="MppA"/>
    <property type="match status" value="1"/>
</dbReference>
<dbReference type="PROSITE" id="PS51257">
    <property type="entry name" value="PROKAR_LIPOPROTEIN"/>
    <property type="match status" value="1"/>
</dbReference>
<feature type="chain" id="PRO_5046358744" evidence="5">
    <location>
        <begin position="27"/>
        <end position="519"/>
    </location>
</feature>
<dbReference type="InterPro" id="IPR039424">
    <property type="entry name" value="SBP_5"/>
</dbReference>
<evidence type="ECO:0000256" key="4">
    <source>
        <dbReference type="ARBA" id="ARBA00022729"/>
    </source>
</evidence>
<dbReference type="Gene3D" id="3.10.105.10">
    <property type="entry name" value="Dipeptide-binding Protein, Domain 3"/>
    <property type="match status" value="1"/>
</dbReference>
<accession>A0ABV6QEY1</accession>
<comment type="similarity">
    <text evidence="2">Belongs to the bacterial solute-binding protein 5 family.</text>
</comment>
<keyword evidence="3" id="KW-0813">Transport</keyword>
<keyword evidence="4 5" id="KW-0732">Signal</keyword>
<evidence type="ECO:0000313" key="8">
    <source>
        <dbReference type="Proteomes" id="UP001589890"/>
    </source>
</evidence>
<evidence type="ECO:0000256" key="5">
    <source>
        <dbReference type="SAM" id="SignalP"/>
    </source>
</evidence>
<dbReference type="Gene3D" id="3.40.190.10">
    <property type="entry name" value="Periplasmic binding protein-like II"/>
    <property type="match status" value="1"/>
</dbReference>
<dbReference type="RefSeq" id="WP_380043889.1">
    <property type="nucleotide sequence ID" value="NZ_JBHLTC010000003.1"/>
</dbReference>
<dbReference type="Pfam" id="PF00496">
    <property type="entry name" value="SBP_bac_5"/>
    <property type="match status" value="1"/>
</dbReference>
<dbReference type="PANTHER" id="PTHR30290">
    <property type="entry name" value="PERIPLASMIC BINDING COMPONENT OF ABC TRANSPORTER"/>
    <property type="match status" value="1"/>
</dbReference>
<evidence type="ECO:0000256" key="1">
    <source>
        <dbReference type="ARBA" id="ARBA00004196"/>
    </source>
</evidence>
<proteinExistence type="inferred from homology"/>
<protein>
    <submittedName>
        <fullName evidence="7">ABC transporter substrate-binding protein</fullName>
    </submittedName>
</protein>
<feature type="domain" description="Solute-binding protein family 5" evidence="6">
    <location>
        <begin position="91"/>
        <end position="440"/>
    </location>
</feature>
<dbReference type="PANTHER" id="PTHR30290:SF10">
    <property type="entry name" value="PERIPLASMIC OLIGOPEPTIDE-BINDING PROTEIN-RELATED"/>
    <property type="match status" value="1"/>
</dbReference>